<dbReference type="InterPro" id="IPR036397">
    <property type="entry name" value="RNaseH_sf"/>
</dbReference>
<keyword evidence="5" id="KW-0233">DNA recombination</keyword>
<evidence type="ECO:0000256" key="8">
    <source>
        <dbReference type="SAM" id="MobiDB-lite"/>
    </source>
</evidence>
<feature type="domain" description="Integrase catalytic" evidence="11">
    <location>
        <begin position="2718"/>
        <end position="2878"/>
    </location>
</feature>
<dbReference type="InterPro" id="IPR002110">
    <property type="entry name" value="Ankyrin_rpt"/>
</dbReference>
<dbReference type="CDD" id="cd00303">
    <property type="entry name" value="retropepsin_like"/>
    <property type="match status" value="1"/>
</dbReference>
<keyword evidence="7" id="KW-0040">ANK repeat</keyword>
<keyword evidence="13" id="KW-1185">Reference proteome</keyword>
<feature type="compositionally biased region" description="Basic and acidic residues" evidence="8">
    <location>
        <begin position="1636"/>
        <end position="1648"/>
    </location>
</feature>
<dbReference type="InterPro" id="IPR000477">
    <property type="entry name" value="RT_dom"/>
</dbReference>
<dbReference type="GO" id="GO:0006310">
    <property type="term" value="P:DNA recombination"/>
    <property type="evidence" value="ECO:0007669"/>
    <property type="project" value="UniProtKB-KW"/>
</dbReference>
<evidence type="ECO:0000256" key="1">
    <source>
        <dbReference type="ARBA" id="ARBA00022679"/>
    </source>
</evidence>
<dbReference type="Gene3D" id="1.10.340.70">
    <property type="match status" value="1"/>
</dbReference>
<dbReference type="SUPFAM" id="SSF53098">
    <property type="entry name" value="Ribonuclease H-like"/>
    <property type="match status" value="2"/>
</dbReference>
<keyword evidence="4" id="KW-0378">Hydrolase</keyword>
<dbReference type="SUPFAM" id="SSF56672">
    <property type="entry name" value="DNA/RNA polymerases"/>
    <property type="match status" value="1"/>
</dbReference>
<dbReference type="Gene3D" id="3.10.10.10">
    <property type="entry name" value="HIV Type 1 Reverse Transcriptase, subunit A, domain 1"/>
    <property type="match status" value="1"/>
</dbReference>
<feature type="compositionally biased region" description="Low complexity" evidence="8">
    <location>
        <begin position="938"/>
        <end position="954"/>
    </location>
</feature>
<feature type="domain" description="Reverse transcriptase" evidence="9">
    <location>
        <begin position="1998"/>
        <end position="2177"/>
    </location>
</feature>
<evidence type="ECO:0000259" key="9">
    <source>
        <dbReference type="PROSITE" id="PS50878"/>
    </source>
</evidence>
<keyword evidence="4" id="KW-0255">Endonuclease</keyword>
<dbReference type="InterPro" id="IPR021109">
    <property type="entry name" value="Peptidase_aspartic_dom_sf"/>
</dbReference>
<keyword evidence="1" id="KW-0808">Transferase</keyword>
<feature type="compositionally biased region" description="Basic and acidic residues" evidence="8">
    <location>
        <begin position="894"/>
        <end position="906"/>
    </location>
</feature>
<dbReference type="GO" id="GO:0003676">
    <property type="term" value="F:nucleic acid binding"/>
    <property type="evidence" value="ECO:0007669"/>
    <property type="project" value="InterPro"/>
</dbReference>
<feature type="region of interest" description="Disordered" evidence="8">
    <location>
        <begin position="1291"/>
        <end position="1333"/>
    </location>
</feature>
<keyword evidence="3" id="KW-0540">Nuclease</keyword>
<evidence type="ECO:0008006" key="14">
    <source>
        <dbReference type="Google" id="ProtNLM"/>
    </source>
</evidence>
<dbReference type="InterPro" id="IPR043128">
    <property type="entry name" value="Rev_trsase/Diguanyl_cyclase"/>
</dbReference>
<sequence>MAYSGPSVTFCFGSDSRVTLPESLLTSPPAGGITFGSFADSAYVTLGGPTPSEAAAFSPPQRRGRAAMRPFGRPVARQPARVPVRPVAVRAQPVRPVVRQPVPRPLPVHPVRPAVRRPAPVAPVVRVAPAPRRRQPVAVPLPAAPVEAVRARVSPPPSSSRKRVAQAELPPPPTRRVSVFTRLSHPETAEETPTPPQSVVPVPPVPSVGTDVASSSTSGLGRRARRNRNRRLRLAASDAAVQRMADSVAQQEPVQQRMVPLQRGPRRRVVTPVPDVVVAPEIDAVQGGRFSPLVHSGDEEDAAHIAAAPPVPTTLPRARVPRDTVTRTLTQKIRNIIRLARGRGRVSEERLLHQISQVHSQLQRQSVRQSYRWQRGQPPRQQTRVVPTVRPQADAPAVGRRPRRHGRRPQLEPVRPQLESVVVAPSTQLDVPTRPRRSRWVWRRRQVDEPVETEQTVGTIRRVDTVPSVSVPVQMDVDAVDVDSSAPARVEPVAASSPLRISFPMGPYIDALCQTLSDDDLLTEESDEDIPIHRVCVVTRRGTSDEQHEQYDDLEEQGEADVPSTSAQGGPPRSVDTDVTVLQLQTQMAEMARAMAAMTAQLTALGATPHVMDVVTPTTSRDEPVAPQSPAPEPVRVDRVQRTVLMSPPAVPLSVPVQSQSVQLSPVQIQDMIAQRVDQAIASRKSGDSVSRGRPYPVEYEREPYPAGFVPPRFRVFDGFGNPKQHVAQYRAICCNIGGNDALMLRLFVSSLGGVAFEWYADLPNDSVRTFAEMEQLFVQRFISTEHRVTVGELVVTRQRPHESLLNYIVRWRNLSLQCEPQLQEQHAVEILLKNIDGPIAPYLKGFSIRTFQKLLTKVTSLQDSIPSAVPPKAESQPIRRPQRLEFSGAPPPRKGEVHSTSDAHDRGKRPMVSSVPQHPPPPRPQFQPRPQLPPLAQPSGQFQSQPQTQQQFRRPQRTPEAQQSLQEKLSKEYPFKRESVQKIFKFLVKKNILVFPVNNKTNEEGQTEHPLYCPFHRHIGHVLEDCFVFKDRVESLMARGEIHLQDSDLVHPRGKVSQIVQMVTSPSQCDSQCDVQSSDSRAPLSSGEEWQLALSRKTRGMIRRAVQSSEAVERRPPQAKSTVASPVPLPVSFSSSVVVPTEHISSASPCIRKMYEREKLVVTSEGKTGSLPALTLKDFVLPSTDDELMEENDSGYFWCLAPSSSTFSSTRSSSVLFISENNNDDPSFGEEFECEEEPVFAIPEGGCYMDSEDESENTSRPLLVEPTQAMSHEPNESSIESDSIREIQLRSGKVLPPKMAKNNKEKDRNIITQQDDPIPPPQAPAKEKGKGPQLDVDYNVLAHLRKIPSLLSVYDALMMSSDLRETLVKALLEPESYQAFFATESVKDACYLKEMPCITFSDQDLLLGTPDHNRPLYVTTEVNGYELNRVLIDQGASVNILNHATLQSLSLGHLKLTSDKIMLKGFNDQGQRALGSITLPLRFGDLLTEAKFHVIEADTSYKALLGRPWIHEYGMVPSTLHKCMKYMRNDVEFSIPGDTQPFAVHEISVYDDAEHYMPRKARRPLTAQSPVIPASVVQGPMQPLAQGPIQPLVQGPSQVEIGAGVSTTDPEESLRFVLRHDVPPSRGRGLRGRGRGRESVRPPRNFDTRIPPPSHLYTSPLIVESDSDDEMVDIPRHSVPSPAFSVDHNSYPTFHRSLIPQGGLVVDSDSDDDGDVGRQTTSQQSLSRQMYGMRIEESPPQPSPTPSVSVRGAPLLDRRSVQELHTLYVPAQSAWHASLFHSVGVPQSTDIQNPVESTVDDEIMPVPRYFSPAVDNFVERGIVPSTWSGRQAQQQARIWRTDFPRTGQGIGYSQEDQSPSANIRVVSLSYPVVSISDDEDPEENEDRVLEAPREFEDGASSAMDELREINLGTESDPRPIFHSALLSESEAQEYVALISEFKDCFAWNYTEMPGLDPEVAVHKLAISPDAVPVKQSPRRMRLEIEQQVIAETKKLIEAGFVREEKYPTWLANVVPVRKKNGQIRVCIDFRDLNKACPKDDFPLPIPELMVDIASSHSIFSFMDGSSGYNQIKMAPEDEKFTAFRTPIGVFCYKVMPFGLKNAGATYQRAMTIIFDELIHEQVECYVDDLVVKSKVRSDHLRDLRIVFERLRKHDLKMNPLKCAFGVSAGKFLGFIVRYRGIEIDPSMIKAIVDLKPPKSLTQLRSFQGKLAFLRRFISNLAGRCHPFAALAKKDARFHWDKNCQEAFESIKRYLTNPPVLAAPIPGKPLILYTTALDESLGALLAQENEEGKENALYYLSRRLIPAELKYPAMEKQCLALIFAVQKLRHYMLSHKISLISRVNPLQYLMTRPTLSGRLARWSMILLQFDITFVPQRAVKGQALADFLASHPIPADSPLNDDLPDELVMSVEEQESPTWEFYFDGASSIKSLRPYETPVVRVGLGLVFVSPEGHTLRYSYSLSEPRTNNEAEYEALIVGLELAVQMSIVRVKIFGDSQLIINQVAGIFKVLKPELLPYHDRAMELLCLIPEVTLVRVPRSENGRADALAKLAKELADPNGNPVSVVVQYRQALCPADLSSPDQTLAVYAVEEESDWRVPFVEYLKRGKLPDDRSLAAQIRKRALSFSYVNETLYRRSFDQMWLRCLNNEEARKVMGEVHEGLCGAHQSGPKMKVRIKRLGYYWPTMIRDCMEHARKCHQCQIHNTVIHQPPNPLHPTVSSWPFESWGTDVVGPIDPPSSKGHRFILAATDYFSKWAEAIPLKEVKSEDVMRFFRDHVVYRFGVPRRIISDNGPSFRSTKIARFARRHNINWRYSSIYYPRANGLAEAFNKTLVQLIRKILVANKREWHDKLPEALWAYRTTYRTPTQCTPYALAFGVEAVLPLEVELPSLRVAVSHNLSREDNARLRLEELDGLEELRLQAHQNLKLYQARMAQAHDRLVRPRAFQVGELVLVLRRPIISRRRRGGKFEPIWEGPFVVEQVYEGGSYLLVDANGVHPMPVINGQYLRKYYA</sequence>
<dbReference type="Gene3D" id="3.30.70.270">
    <property type="match status" value="2"/>
</dbReference>
<evidence type="ECO:0000259" key="10">
    <source>
        <dbReference type="PROSITE" id="PS50879"/>
    </source>
</evidence>
<dbReference type="Pfam" id="PF13456">
    <property type="entry name" value="RVT_3"/>
    <property type="match status" value="1"/>
</dbReference>
<dbReference type="InterPro" id="IPR012337">
    <property type="entry name" value="RNaseH-like_sf"/>
</dbReference>
<keyword evidence="6" id="KW-0511">Multifunctional enzyme</keyword>
<feature type="region of interest" description="Disordered" evidence="8">
    <location>
        <begin position="541"/>
        <end position="576"/>
    </location>
</feature>
<dbReference type="GO" id="GO:0004523">
    <property type="term" value="F:RNA-DNA hybrid ribonuclease activity"/>
    <property type="evidence" value="ECO:0007669"/>
    <property type="project" value="InterPro"/>
</dbReference>
<feature type="compositionally biased region" description="Low complexity" evidence="8">
    <location>
        <begin position="1718"/>
        <end position="1729"/>
    </location>
</feature>
<dbReference type="EMBL" id="JAGYWB010000013">
    <property type="protein sequence ID" value="KAI0499686.1"/>
    <property type="molecule type" value="Genomic_DNA"/>
</dbReference>
<dbReference type="Pfam" id="PF17919">
    <property type="entry name" value="RT_RNaseH_2"/>
    <property type="match status" value="1"/>
</dbReference>
<gene>
    <name evidence="12" type="ORF">KFK09_017894</name>
</gene>
<dbReference type="PROSITE" id="PS50088">
    <property type="entry name" value="ANK_REPEAT"/>
    <property type="match status" value="1"/>
</dbReference>
<evidence type="ECO:0000313" key="13">
    <source>
        <dbReference type="Proteomes" id="UP000829196"/>
    </source>
</evidence>
<dbReference type="CDD" id="cd09274">
    <property type="entry name" value="RNase_HI_RT_Ty3"/>
    <property type="match status" value="1"/>
</dbReference>
<accession>A0A8T3ASS3</accession>
<dbReference type="Pfam" id="PF00078">
    <property type="entry name" value="RVT_1"/>
    <property type="match status" value="1"/>
</dbReference>
<feature type="region of interest" description="Disordered" evidence="8">
    <location>
        <begin position="1703"/>
        <end position="1729"/>
    </location>
</feature>
<feature type="region of interest" description="Disordered" evidence="8">
    <location>
        <begin position="1622"/>
        <end position="1659"/>
    </location>
</feature>
<dbReference type="Gene3D" id="2.40.70.10">
    <property type="entry name" value="Acid Proteases"/>
    <property type="match status" value="1"/>
</dbReference>
<dbReference type="Pfam" id="PF17921">
    <property type="entry name" value="Integrase_H2C2"/>
    <property type="match status" value="1"/>
</dbReference>
<proteinExistence type="predicted"/>
<dbReference type="CDD" id="cd01647">
    <property type="entry name" value="RT_LTR"/>
    <property type="match status" value="1"/>
</dbReference>
<evidence type="ECO:0000259" key="11">
    <source>
        <dbReference type="PROSITE" id="PS50994"/>
    </source>
</evidence>
<name>A0A8T3ASS3_DENNO</name>
<dbReference type="InterPro" id="IPR050951">
    <property type="entry name" value="Retrovirus_Pol_polyprotein"/>
</dbReference>
<dbReference type="PROSITE" id="PS50878">
    <property type="entry name" value="RT_POL"/>
    <property type="match status" value="1"/>
</dbReference>
<evidence type="ECO:0000256" key="7">
    <source>
        <dbReference type="PROSITE-ProRule" id="PRU00023"/>
    </source>
</evidence>
<comment type="caution">
    <text evidence="12">The sequence shown here is derived from an EMBL/GenBank/DDBJ whole genome shotgun (WGS) entry which is preliminary data.</text>
</comment>
<dbReference type="Gene3D" id="3.30.420.10">
    <property type="entry name" value="Ribonuclease H-like superfamily/Ribonuclease H"/>
    <property type="match status" value="2"/>
</dbReference>
<dbReference type="SUPFAM" id="SSF50630">
    <property type="entry name" value="Acid proteases"/>
    <property type="match status" value="1"/>
</dbReference>
<dbReference type="InterPro" id="IPR005162">
    <property type="entry name" value="Retrotrans_gag_dom"/>
</dbReference>
<dbReference type="GO" id="GO:0016779">
    <property type="term" value="F:nucleotidyltransferase activity"/>
    <property type="evidence" value="ECO:0007669"/>
    <property type="project" value="UniProtKB-KW"/>
</dbReference>
<dbReference type="InterPro" id="IPR043502">
    <property type="entry name" value="DNA/RNA_pol_sf"/>
</dbReference>
<dbReference type="PANTHER" id="PTHR37984:SF5">
    <property type="entry name" value="PROTEIN NYNRIN-LIKE"/>
    <property type="match status" value="1"/>
</dbReference>
<dbReference type="CDD" id="cd09279">
    <property type="entry name" value="RNase_HI_like"/>
    <property type="match status" value="1"/>
</dbReference>
<dbReference type="Pfam" id="PF03732">
    <property type="entry name" value="Retrotrans_gag"/>
    <property type="match status" value="1"/>
</dbReference>
<dbReference type="Proteomes" id="UP000829196">
    <property type="component" value="Unassembled WGS sequence"/>
</dbReference>
<feature type="region of interest" description="Disordered" evidence="8">
    <location>
        <begin position="150"/>
        <end position="177"/>
    </location>
</feature>
<dbReference type="InterPro" id="IPR041588">
    <property type="entry name" value="Integrase_H2C2"/>
</dbReference>
<evidence type="ECO:0000256" key="5">
    <source>
        <dbReference type="ARBA" id="ARBA00023172"/>
    </source>
</evidence>
<feature type="domain" description="RNase H type-1" evidence="10">
    <location>
        <begin position="2415"/>
        <end position="2554"/>
    </location>
</feature>
<evidence type="ECO:0000256" key="6">
    <source>
        <dbReference type="ARBA" id="ARBA00023268"/>
    </source>
</evidence>
<evidence type="ECO:0000256" key="3">
    <source>
        <dbReference type="ARBA" id="ARBA00022722"/>
    </source>
</evidence>
<feature type="region of interest" description="Disordered" evidence="8">
    <location>
        <begin position="369"/>
        <end position="416"/>
    </location>
</feature>
<evidence type="ECO:0000256" key="2">
    <source>
        <dbReference type="ARBA" id="ARBA00022695"/>
    </source>
</evidence>
<feature type="compositionally biased region" description="Pro residues" evidence="8">
    <location>
        <begin position="918"/>
        <end position="937"/>
    </location>
</feature>
<dbReference type="Gene3D" id="3.10.20.370">
    <property type="match status" value="1"/>
</dbReference>
<feature type="region of interest" description="Disordered" evidence="8">
    <location>
        <begin position="1266"/>
        <end position="1285"/>
    </location>
</feature>
<dbReference type="OrthoDB" id="1637540at2759"/>
<dbReference type="InterPro" id="IPR002156">
    <property type="entry name" value="RNaseH_domain"/>
</dbReference>
<dbReference type="FunFam" id="3.30.70.270:FF:000020">
    <property type="entry name" value="Transposon Tf2-6 polyprotein-like Protein"/>
    <property type="match status" value="1"/>
</dbReference>
<keyword evidence="2" id="KW-0548">Nucleotidyltransferase</keyword>
<protein>
    <recommendedName>
        <fullName evidence="14">Retrotransposon gag domain-containing protein</fullName>
    </recommendedName>
</protein>
<feature type="repeat" description="ANK" evidence="7">
    <location>
        <begin position="1412"/>
        <end position="1444"/>
    </location>
</feature>
<dbReference type="InterPro" id="IPR001584">
    <property type="entry name" value="Integrase_cat-core"/>
</dbReference>
<evidence type="ECO:0000313" key="12">
    <source>
        <dbReference type="EMBL" id="KAI0499686.1"/>
    </source>
</evidence>
<feature type="region of interest" description="Disordered" evidence="8">
    <location>
        <begin position="863"/>
        <end position="970"/>
    </location>
</feature>
<dbReference type="GO" id="GO:0015074">
    <property type="term" value="P:DNA integration"/>
    <property type="evidence" value="ECO:0007669"/>
    <property type="project" value="InterPro"/>
</dbReference>
<evidence type="ECO:0000256" key="4">
    <source>
        <dbReference type="ARBA" id="ARBA00022759"/>
    </source>
</evidence>
<dbReference type="InterPro" id="IPR041577">
    <property type="entry name" value="RT_RNaseH_2"/>
</dbReference>
<dbReference type="PANTHER" id="PTHR37984">
    <property type="entry name" value="PROTEIN CBG26694"/>
    <property type="match status" value="1"/>
</dbReference>
<dbReference type="PROSITE" id="PS50994">
    <property type="entry name" value="INTEGRASE"/>
    <property type="match status" value="1"/>
</dbReference>
<reference evidence="12" key="1">
    <citation type="journal article" date="2022" name="Front. Genet.">
        <title>Chromosome-Scale Assembly of the Dendrobium nobile Genome Provides Insights Into the Molecular Mechanism of the Biosynthesis of the Medicinal Active Ingredient of Dendrobium.</title>
        <authorList>
            <person name="Xu Q."/>
            <person name="Niu S.-C."/>
            <person name="Li K.-L."/>
            <person name="Zheng P.-J."/>
            <person name="Zhang X.-J."/>
            <person name="Jia Y."/>
            <person name="Liu Y."/>
            <person name="Niu Y.-X."/>
            <person name="Yu L.-H."/>
            <person name="Chen D.-F."/>
            <person name="Zhang G.-Q."/>
        </authorList>
    </citation>
    <scope>NUCLEOTIDE SEQUENCE</scope>
    <source>
        <tissue evidence="12">Leaf</tissue>
    </source>
</reference>
<feature type="compositionally biased region" description="Basic and acidic residues" evidence="8">
    <location>
        <begin position="542"/>
        <end position="551"/>
    </location>
</feature>
<dbReference type="Pfam" id="PF00665">
    <property type="entry name" value="rve"/>
    <property type="match status" value="1"/>
</dbReference>
<organism evidence="12 13">
    <name type="scientific">Dendrobium nobile</name>
    <name type="common">Orchid</name>
    <dbReference type="NCBI Taxonomy" id="94219"/>
    <lineage>
        <taxon>Eukaryota</taxon>
        <taxon>Viridiplantae</taxon>
        <taxon>Streptophyta</taxon>
        <taxon>Embryophyta</taxon>
        <taxon>Tracheophyta</taxon>
        <taxon>Spermatophyta</taxon>
        <taxon>Magnoliopsida</taxon>
        <taxon>Liliopsida</taxon>
        <taxon>Asparagales</taxon>
        <taxon>Orchidaceae</taxon>
        <taxon>Epidendroideae</taxon>
        <taxon>Malaxideae</taxon>
        <taxon>Dendrobiinae</taxon>
        <taxon>Dendrobium</taxon>
    </lineage>
</organism>
<dbReference type="PROSITE" id="PS50879">
    <property type="entry name" value="RNASE_H_1"/>
    <property type="match status" value="1"/>
</dbReference>